<evidence type="ECO:0000256" key="1">
    <source>
        <dbReference type="ARBA" id="ARBA00022485"/>
    </source>
</evidence>
<evidence type="ECO:0000256" key="3">
    <source>
        <dbReference type="ARBA" id="ARBA00023002"/>
    </source>
</evidence>
<keyword evidence="2" id="KW-0479">Metal-binding</keyword>
<dbReference type="EC" id="1.-.-.-" evidence="7"/>
<dbReference type="InterPro" id="IPR036188">
    <property type="entry name" value="FAD/NAD-bd_sf"/>
</dbReference>
<comment type="caution">
    <text evidence="7">The sequence shown here is derived from an EMBL/GenBank/DDBJ whole genome shotgun (WGS) entry which is preliminary data.</text>
</comment>
<evidence type="ECO:0000256" key="5">
    <source>
        <dbReference type="ARBA" id="ARBA00023014"/>
    </source>
</evidence>
<dbReference type="RefSeq" id="WP_380905956.1">
    <property type="nucleotide sequence ID" value="NZ_JBHUEG010000019.1"/>
</dbReference>
<dbReference type="Pfam" id="PF12831">
    <property type="entry name" value="FAD_oxidored"/>
    <property type="match status" value="1"/>
</dbReference>
<proteinExistence type="predicted"/>
<evidence type="ECO:0000313" key="7">
    <source>
        <dbReference type="EMBL" id="MFD2549638.1"/>
    </source>
</evidence>
<keyword evidence="5" id="KW-0411">Iron-sulfur</keyword>
<accession>A0ABW5KMA8</accession>
<dbReference type="EMBL" id="JBHULR010000020">
    <property type="protein sequence ID" value="MFD2549638.1"/>
    <property type="molecule type" value="Genomic_DNA"/>
</dbReference>
<organism evidence="7 8">
    <name type="scientific">Sphingobacterium suaedae</name>
    <dbReference type="NCBI Taxonomy" id="1686402"/>
    <lineage>
        <taxon>Bacteria</taxon>
        <taxon>Pseudomonadati</taxon>
        <taxon>Bacteroidota</taxon>
        <taxon>Sphingobacteriia</taxon>
        <taxon>Sphingobacteriales</taxon>
        <taxon>Sphingobacteriaceae</taxon>
        <taxon>Sphingobacterium</taxon>
    </lineage>
</organism>
<name>A0ABW5KMA8_9SPHI</name>
<feature type="transmembrane region" description="Helical" evidence="6">
    <location>
        <begin position="12"/>
        <end position="30"/>
    </location>
</feature>
<dbReference type="InterPro" id="IPR039650">
    <property type="entry name" value="HdrA-like"/>
</dbReference>
<dbReference type="PANTHER" id="PTHR43498">
    <property type="entry name" value="FERREDOXIN:COB-COM HETERODISULFIDE REDUCTASE SUBUNIT A"/>
    <property type="match status" value="1"/>
</dbReference>
<evidence type="ECO:0000313" key="8">
    <source>
        <dbReference type="Proteomes" id="UP001597545"/>
    </source>
</evidence>
<keyword evidence="4" id="KW-0408">Iron</keyword>
<gene>
    <name evidence="7" type="ORF">ACFSR5_18485</name>
</gene>
<dbReference type="Proteomes" id="UP001597545">
    <property type="component" value="Unassembled WGS sequence"/>
</dbReference>
<keyword evidence="6" id="KW-0472">Membrane</keyword>
<dbReference type="SUPFAM" id="SSF51905">
    <property type="entry name" value="FAD/NAD(P)-binding domain"/>
    <property type="match status" value="1"/>
</dbReference>
<keyword evidence="6" id="KW-0812">Transmembrane</keyword>
<protein>
    <submittedName>
        <fullName evidence="7">FAD-dependent oxidoreductase</fullName>
        <ecNumber evidence="7">1.-.-.-</ecNumber>
    </submittedName>
</protein>
<sequence length="635" mass="71462">MRRIYYRFSGSYRLLMYGMLLITVLASGTIRTRAQEMYDVLIVGGGASGTTAAIQAARLGVRVLVMEETCWLGGMLTSAGVSAIDGNHRLPSGLWGEFREKLYAHYGGSKAVETGWVSNTLFEPSVGNRVLKEMVANEPKITVWYETVWTDVKRTDGIWTVTAKGPDGKTRHGKAPLLIDATELGDIMAYMQVPYYLGMDARAQTGESFALQEANDVVQDLTYVLTLQDFGPRADKTIKRPKNYDKREFEGCCDVSDPATSHTDQNDCFRMLTYGRLPNNKYMINWPKKGNDIYLNIIEKGREERKQMLEAAKQMTLRYVYYLQTELGFKNLGIAYDEYPTKDGFPMIPYHRESRRLKAKSLFALQHVMSPYDTPEAYYRTGVAVGDYTIDHHHYKYTNAPEIDFVKIRVPSYNVPLGALVPEAQHGLIVAEKSIGVTNIVNGATRLQPVVLGIGQAAGALAALAIRNKVDPSKVRIREVQQVLLENRAYIMPYLDVDTNDPHFAVVQKIGATGVLKGVGIPYKWANQTWFYPEKTVSQYDLLVGLRPYFPNLATNWTASGEDVTIAGFQYIIGQAGTELSVETIQRALRQRGMQGQLTQETVLSRRWVACLLEDCLHLFERPVNFNGELMNNRK</sequence>
<keyword evidence="6" id="KW-1133">Transmembrane helix</keyword>
<keyword evidence="8" id="KW-1185">Reference proteome</keyword>
<keyword evidence="1" id="KW-0004">4Fe-4S</keyword>
<dbReference type="GO" id="GO:0016491">
    <property type="term" value="F:oxidoreductase activity"/>
    <property type="evidence" value="ECO:0007669"/>
    <property type="project" value="UniProtKB-KW"/>
</dbReference>
<keyword evidence="3 7" id="KW-0560">Oxidoreductase</keyword>
<evidence type="ECO:0000256" key="6">
    <source>
        <dbReference type="SAM" id="Phobius"/>
    </source>
</evidence>
<reference evidence="8" key="1">
    <citation type="journal article" date="2019" name="Int. J. Syst. Evol. Microbiol.">
        <title>The Global Catalogue of Microorganisms (GCM) 10K type strain sequencing project: providing services to taxonomists for standard genome sequencing and annotation.</title>
        <authorList>
            <consortium name="The Broad Institute Genomics Platform"/>
            <consortium name="The Broad Institute Genome Sequencing Center for Infectious Disease"/>
            <person name="Wu L."/>
            <person name="Ma J."/>
        </authorList>
    </citation>
    <scope>NUCLEOTIDE SEQUENCE [LARGE SCALE GENOMIC DNA]</scope>
    <source>
        <strain evidence="8">KCTC 42662</strain>
    </source>
</reference>
<dbReference type="PANTHER" id="PTHR43498:SF1">
    <property type="entry name" value="COB--COM HETERODISULFIDE REDUCTASE IRON-SULFUR SUBUNIT A"/>
    <property type="match status" value="1"/>
</dbReference>
<dbReference type="Gene3D" id="3.50.50.60">
    <property type="entry name" value="FAD/NAD(P)-binding domain"/>
    <property type="match status" value="1"/>
</dbReference>
<evidence type="ECO:0000256" key="2">
    <source>
        <dbReference type="ARBA" id="ARBA00022723"/>
    </source>
</evidence>
<evidence type="ECO:0000256" key="4">
    <source>
        <dbReference type="ARBA" id="ARBA00023004"/>
    </source>
</evidence>